<evidence type="ECO:0000259" key="2">
    <source>
        <dbReference type="Pfam" id="PF04092"/>
    </source>
</evidence>
<dbReference type="GO" id="GO:0016020">
    <property type="term" value="C:membrane"/>
    <property type="evidence" value="ECO:0007669"/>
    <property type="project" value="InterPro"/>
</dbReference>
<dbReference type="InterPro" id="IPR028352">
    <property type="entry name" value="Surface_antig_SAG1"/>
</dbReference>
<dbReference type="InterPro" id="IPR036755">
    <property type="entry name" value="SRS_dom_sf"/>
</dbReference>
<sequence length="398" mass="41748">MARTGNMQQRLGGFKSKARKLMAVCMGGILLLSSGQGLADRLHEGLQSRSLKSASGVSSQLDVTGTHAKCEFSSSATESTPAISKESLTLSKGSLTATLECTTTDSGTMSSIPSPLAGKVCVIRPKDSGTQCKFGESVDAAMSVEVPLNDVLGTTSAVQWTENNKEQKATQLKSWTLKLNEEDLPISDKTFDVGCSYTTAAKSPAKSAACQLTVNVKARASSVSDENVVTCSYGAGSNSETLKVDMTTARNTVTIDCGSEGTLNPTANSAQYCNPQNKNLDDCKKKFVDILPNFVISWWTKPTPGSASILTIPAADFPESEQQFRLGCVPNTASQSDPQDTRDDPQNQVQSQTSAMTTCSVLVTVKAASSASYASPSLQMLIAVSGAAVVSGFVVASL</sequence>
<gene>
    <name evidence="3" type="ORF">TGDOM2_320190</name>
</gene>
<dbReference type="AlphaFoldDB" id="A0A086JKC1"/>
<dbReference type="Pfam" id="PF04092">
    <property type="entry name" value="SAG"/>
    <property type="match status" value="2"/>
</dbReference>
<dbReference type="OrthoDB" id="330519at2759"/>
<organism evidence="3 4">
    <name type="scientific">Toxoplasma gondii GAB2-2007-GAL-DOM2</name>
    <dbReference type="NCBI Taxonomy" id="1130820"/>
    <lineage>
        <taxon>Eukaryota</taxon>
        <taxon>Sar</taxon>
        <taxon>Alveolata</taxon>
        <taxon>Apicomplexa</taxon>
        <taxon>Conoidasida</taxon>
        <taxon>Coccidia</taxon>
        <taxon>Eucoccidiorida</taxon>
        <taxon>Eimeriorina</taxon>
        <taxon>Sarcocystidae</taxon>
        <taxon>Toxoplasma</taxon>
    </lineage>
</organism>
<proteinExistence type="predicted"/>
<dbReference type="PRINTS" id="PR01801">
    <property type="entry name" value="SURFCEANTIGN"/>
</dbReference>
<dbReference type="Proteomes" id="UP000028837">
    <property type="component" value="Unassembled WGS sequence"/>
</dbReference>
<feature type="domain" description="SRS" evidence="2">
    <location>
        <begin position="227"/>
        <end position="365"/>
    </location>
</feature>
<dbReference type="SUPFAM" id="SSF74877">
    <property type="entry name" value="Major surface antigen p30, SAG1"/>
    <property type="match status" value="2"/>
</dbReference>
<evidence type="ECO:0000256" key="1">
    <source>
        <dbReference type="SAM" id="MobiDB-lite"/>
    </source>
</evidence>
<protein>
    <submittedName>
        <fullName evidence="3">SAG-related sequence SRS16B</fullName>
    </submittedName>
</protein>
<feature type="region of interest" description="Disordered" evidence="1">
    <location>
        <begin position="329"/>
        <end position="353"/>
    </location>
</feature>
<feature type="domain" description="SRS" evidence="2">
    <location>
        <begin position="68"/>
        <end position="216"/>
    </location>
</feature>
<accession>A0A086JKC1</accession>
<name>A0A086JKC1_TOXGO</name>
<evidence type="ECO:0000313" key="4">
    <source>
        <dbReference type="Proteomes" id="UP000028837"/>
    </source>
</evidence>
<dbReference type="VEuPathDB" id="ToxoDB:TGDOM2_320190"/>
<dbReference type="EMBL" id="AHZU02001413">
    <property type="protein sequence ID" value="KFG32589.1"/>
    <property type="molecule type" value="Genomic_DNA"/>
</dbReference>
<dbReference type="InterPro" id="IPR007226">
    <property type="entry name" value="SRS_dom"/>
</dbReference>
<reference evidence="3 4" key="1">
    <citation type="submission" date="2014-02" db="EMBL/GenBank/DDBJ databases">
        <authorList>
            <person name="Sibley D."/>
            <person name="Venepally P."/>
            <person name="Karamycheva S."/>
            <person name="Hadjithomas M."/>
            <person name="Khan A."/>
            <person name="Brunk B."/>
            <person name="Roos D."/>
            <person name="Caler E."/>
            <person name="Lorenzi H."/>
        </authorList>
    </citation>
    <scope>NUCLEOTIDE SEQUENCE [LARGE SCALE GENOMIC DNA]</scope>
    <source>
        <strain evidence="3 4">GAB2-2007-GAL-DOM2</strain>
    </source>
</reference>
<comment type="caution">
    <text evidence="3">The sequence shown here is derived from an EMBL/GenBank/DDBJ whole genome shotgun (WGS) entry which is preliminary data.</text>
</comment>
<dbReference type="Gene3D" id="2.60.40.1320">
    <property type="entry name" value="SRS domain"/>
    <property type="match status" value="2"/>
</dbReference>
<evidence type="ECO:0000313" key="3">
    <source>
        <dbReference type="EMBL" id="KFG32589.1"/>
    </source>
</evidence>